<feature type="domain" description="Potassium channel tetramerisation-type BTB" evidence="15">
    <location>
        <begin position="124"/>
        <end position="208"/>
    </location>
</feature>
<evidence type="ECO:0000259" key="15">
    <source>
        <dbReference type="Pfam" id="PF02214"/>
    </source>
</evidence>
<evidence type="ECO:0000256" key="3">
    <source>
        <dbReference type="ARBA" id="ARBA00022538"/>
    </source>
</evidence>
<dbReference type="GO" id="GO:0008076">
    <property type="term" value="C:voltage-gated potassium channel complex"/>
    <property type="evidence" value="ECO:0007669"/>
    <property type="project" value="InterPro"/>
</dbReference>
<dbReference type="PANTHER" id="PTHR11537">
    <property type="entry name" value="VOLTAGE-GATED POTASSIUM CHANNEL"/>
    <property type="match status" value="1"/>
</dbReference>
<keyword evidence="8 13" id="KW-1133">Transmembrane helix</keyword>
<evidence type="ECO:0000256" key="2">
    <source>
        <dbReference type="ARBA" id="ARBA00022448"/>
    </source>
</evidence>
<dbReference type="InterPro" id="IPR003131">
    <property type="entry name" value="T1-type_BTB"/>
</dbReference>
<keyword evidence="7" id="KW-0630">Potassium</keyword>
<dbReference type="Pfam" id="PF00520">
    <property type="entry name" value="Ion_trans"/>
    <property type="match status" value="1"/>
</dbReference>
<evidence type="ECO:0000256" key="1">
    <source>
        <dbReference type="ARBA" id="ARBA00004141"/>
    </source>
</evidence>
<keyword evidence="9" id="KW-0406">Ion transport</keyword>
<feature type="compositionally biased region" description="Gly residues" evidence="12">
    <location>
        <begin position="717"/>
        <end position="729"/>
    </location>
</feature>
<evidence type="ECO:0000256" key="13">
    <source>
        <dbReference type="SAM" id="Phobius"/>
    </source>
</evidence>
<dbReference type="Pfam" id="PF02214">
    <property type="entry name" value="BTB_2"/>
    <property type="match status" value="1"/>
</dbReference>
<keyword evidence="16" id="KW-1185">Reference proteome</keyword>
<evidence type="ECO:0000256" key="7">
    <source>
        <dbReference type="ARBA" id="ARBA00022958"/>
    </source>
</evidence>
<feature type="region of interest" description="Disordered" evidence="12">
    <location>
        <begin position="49"/>
        <end position="80"/>
    </location>
</feature>
<evidence type="ECO:0000256" key="5">
    <source>
        <dbReference type="ARBA" id="ARBA00022826"/>
    </source>
</evidence>
<dbReference type="InterPro" id="IPR011333">
    <property type="entry name" value="SKP1/BTB/POZ_sf"/>
</dbReference>
<comment type="subcellular location">
    <subcellularLocation>
        <location evidence="1">Membrane</location>
        <topology evidence="1">Multi-pass membrane protein</topology>
    </subcellularLocation>
</comment>
<protein>
    <submittedName>
        <fullName evidence="17">BTB domain-containing protein</fullName>
    </submittedName>
</protein>
<dbReference type="SUPFAM" id="SSF81324">
    <property type="entry name" value="Voltage-gated potassium channels"/>
    <property type="match status" value="1"/>
</dbReference>
<evidence type="ECO:0000259" key="14">
    <source>
        <dbReference type="Pfam" id="PF00520"/>
    </source>
</evidence>
<name>A0A1I8I1J0_9PLAT</name>
<keyword evidence="11" id="KW-0407">Ion channel</keyword>
<keyword evidence="6" id="KW-0851">Voltage-gated channel</keyword>
<keyword evidence="2" id="KW-0813">Transport</keyword>
<evidence type="ECO:0000256" key="12">
    <source>
        <dbReference type="SAM" id="MobiDB-lite"/>
    </source>
</evidence>
<dbReference type="Gene3D" id="1.10.287.70">
    <property type="match status" value="1"/>
</dbReference>
<dbReference type="PANTHER" id="PTHR11537:SF252">
    <property type="entry name" value="POTASSIUM VOLTAGE-GATED CHANNEL PROTEIN SHAW"/>
    <property type="match status" value="1"/>
</dbReference>
<keyword evidence="4 13" id="KW-0812">Transmembrane</keyword>
<feature type="transmembrane region" description="Helical" evidence="13">
    <location>
        <begin position="461"/>
        <end position="481"/>
    </location>
</feature>
<evidence type="ECO:0000256" key="10">
    <source>
        <dbReference type="ARBA" id="ARBA00023136"/>
    </source>
</evidence>
<dbReference type="Gene3D" id="1.20.120.350">
    <property type="entry name" value="Voltage-gated potassium channels. Chain C"/>
    <property type="match status" value="1"/>
</dbReference>
<dbReference type="WBParaSite" id="maker-uti_cns_0009266-snap-gene-0.2-mRNA-1">
    <property type="protein sequence ID" value="maker-uti_cns_0009266-snap-gene-0.2-mRNA-1"/>
    <property type="gene ID" value="maker-uti_cns_0009266-snap-gene-0.2"/>
</dbReference>
<keyword evidence="3" id="KW-0633">Potassium transport</keyword>
<feature type="domain" description="Ion transport" evidence="14">
    <location>
        <begin position="320"/>
        <end position="650"/>
    </location>
</feature>
<dbReference type="GO" id="GO:0001508">
    <property type="term" value="P:action potential"/>
    <property type="evidence" value="ECO:0007669"/>
    <property type="project" value="TreeGrafter"/>
</dbReference>
<evidence type="ECO:0000256" key="4">
    <source>
        <dbReference type="ARBA" id="ARBA00022692"/>
    </source>
</evidence>
<evidence type="ECO:0000256" key="11">
    <source>
        <dbReference type="ARBA" id="ARBA00023303"/>
    </source>
</evidence>
<dbReference type="GO" id="GO:0051260">
    <property type="term" value="P:protein homooligomerization"/>
    <property type="evidence" value="ECO:0007669"/>
    <property type="project" value="InterPro"/>
</dbReference>
<sequence length="772" mass="86633">RCPPAMAAAAAEVVAEAASDLTWHLGQASATSSGARKKSVSVLFDGDGAGNASARSSVAGESSASGRAGRRSSRARMPSLSDLQRQQLIELSKTDFENLHFIDENSLECAESLDLDNLDVLGLIRLNISGTRFEVLRATLLNQRYIYDKLLHDGIYRAAQQEYYFDRDPAIFKIVLWYCRYGELHVPHHYCGPLLERELALWGIQSVIEIQNCCVSHLMDTKSRLVSLKKFENFFKEEMESEPLLLPNSVELEEHLSKDLSKAHGWRKRIKEALIALRKRCWKILDHPSSSFPAAVYAVILSVTVLYTVFSFVASTSERFQRPMTPGEVAFYSAKHPAWYGNRTDASAKIKVDWLTFPDWIAFGTLTFDFCVRFICCKNKLAYFKNNYTIIDFLSILPFYINELLKFFCGIVEFSDSSYFGPAEYIAFLKITLFMRLLRIGRHYRGLQVLIYTLRTSFRDLMLMGVFVALGTLLFSTLIFFCEKSDSQTAAGGGAAGGASGATDCSKCNRQGTDSRFTSMFDGFWWSLVTMTTVGYGDLVPQTWPEPVAMRTLAHFQRHCHTTGERHYCPFRRLPLSRHTSAEQCRHLCVSDIYWTHLTYFVYHLTIGVGTTSTITGRIVGSACALSGLLLIAFTVPILVNHFMLYYSHSQIVHEYATKALLAKVNSFAGGKVKRMRKLVAEGATHAHHSEKLGKAYWKKRLKLSSKQRHDSAESSSGGGVGEGGGGAVGERRRRPTLLKALRAAAGRPELVQRYADNIVRRSRDVTRRPPA</sequence>
<dbReference type="GO" id="GO:0005249">
    <property type="term" value="F:voltage-gated potassium channel activity"/>
    <property type="evidence" value="ECO:0007669"/>
    <property type="project" value="InterPro"/>
</dbReference>
<dbReference type="InterPro" id="IPR003974">
    <property type="entry name" value="K_chnl_volt-dep_Kv3"/>
</dbReference>
<dbReference type="PRINTS" id="PR01498">
    <property type="entry name" value="SHAWCHANNEL"/>
</dbReference>
<dbReference type="Proteomes" id="UP000095280">
    <property type="component" value="Unplaced"/>
</dbReference>
<keyword evidence="10 13" id="KW-0472">Membrane</keyword>
<feature type="region of interest" description="Disordered" evidence="12">
    <location>
        <begin position="708"/>
        <end position="735"/>
    </location>
</feature>
<dbReference type="Gene3D" id="3.30.710.10">
    <property type="entry name" value="Potassium Channel Kv1.1, Chain A"/>
    <property type="match status" value="1"/>
</dbReference>
<organism evidence="16 17">
    <name type="scientific">Macrostomum lignano</name>
    <dbReference type="NCBI Taxonomy" id="282301"/>
    <lineage>
        <taxon>Eukaryota</taxon>
        <taxon>Metazoa</taxon>
        <taxon>Spiralia</taxon>
        <taxon>Lophotrochozoa</taxon>
        <taxon>Platyhelminthes</taxon>
        <taxon>Rhabditophora</taxon>
        <taxon>Macrostomorpha</taxon>
        <taxon>Macrostomida</taxon>
        <taxon>Macrostomidae</taxon>
        <taxon>Macrostomum</taxon>
    </lineage>
</organism>
<evidence type="ECO:0000256" key="8">
    <source>
        <dbReference type="ARBA" id="ARBA00022989"/>
    </source>
</evidence>
<evidence type="ECO:0000256" key="6">
    <source>
        <dbReference type="ARBA" id="ARBA00022882"/>
    </source>
</evidence>
<feature type="transmembrane region" description="Helical" evidence="13">
    <location>
        <begin position="294"/>
        <end position="314"/>
    </location>
</feature>
<dbReference type="InterPro" id="IPR028325">
    <property type="entry name" value="VG_K_chnl"/>
</dbReference>
<proteinExistence type="predicted"/>
<reference evidence="17" key="1">
    <citation type="submission" date="2016-11" db="UniProtKB">
        <authorList>
            <consortium name="WormBaseParasite"/>
        </authorList>
    </citation>
    <scope>IDENTIFICATION</scope>
</reference>
<dbReference type="InterPro" id="IPR005821">
    <property type="entry name" value="Ion_trans_dom"/>
</dbReference>
<evidence type="ECO:0000256" key="9">
    <source>
        <dbReference type="ARBA" id="ARBA00023065"/>
    </source>
</evidence>
<dbReference type="AlphaFoldDB" id="A0A1I8I1J0"/>
<feature type="transmembrane region" description="Helical" evidence="13">
    <location>
        <begin position="388"/>
        <end position="405"/>
    </location>
</feature>
<dbReference type="CDD" id="cd18317">
    <property type="entry name" value="BTB_POZ_Kv"/>
    <property type="match status" value="1"/>
</dbReference>
<dbReference type="PRINTS" id="PR00169">
    <property type="entry name" value="KCHANNEL"/>
</dbReference>
<evidence type="ECO:0000313" key="16">
    <source>
        <dbReference type="Proteomes" id="UP000095280"/>
    </source>
</evidence>
<feature type="compositionally biased region" description="Low complexity" evidence="12">
    <location>
        <begin position="52"/>
        <end position="67"/>
    </location>
</feature>
<keyword evidence="5" id="KW-0631">Potassium channel</keyword>
<dbReference type="InterPro" id="IPR027359">
    <property type="entry name" value="Volt_channel_dom_sf"/>
</dbReference>
<feature type="transmembrane region" description="Helical" evidence="13">
    <location>
        <begin position="619"/>
        <end position="640"/>
    </location>
</feature>
<dbReference type="SUPFAM" id="SSF54695">
    <property type="entry name" value="POZ domain"/>
    <property type="match status" value="1"/>
</dbReference>
<evidence type="ECO:0000313" key="17">
    <source>
        <dbReference type="WBParaSite" id="maker-uti_cns_0009266-snap-gene-0.2-mRNA-1"/>
    </source>
</evidence>
<accession>A0A1I8I1J0</accession>